<feature type="domain" description="2EXR" evidence="1">
    <location>
        <begin position="19"/>
        <end position="72"/>
    </location>
</feature>
<dbReference type="EMBL" id="PNEN01001745">
    <property type="protein sequence ID" value="PPJ51651.1"/>
    <property type="molecule type" value="Genomic_DNA"/>
</dbReference>
<organism evidence="2 3">
    <name type="scientific">Cercospora berteroae</name>
    <dbReference type="NCBI Taxonomy" id="357750"/>
    <lineage>
        <taxon>Eukaryota</taxon>
        <taxon>Fungi</taxon>
        <taxon>Dikarya</taxon>
        <taxon>Ascomycota</taxon>
        <taxon>Pezizomycotina</taxon>
        <taxon>Dothideomycetes</taxon>
        <taxon>Dothideomycetidae</taxon>
        <taxon>Mycosphaerellales</taxon>
        <taxon>Mycosphaerellaceae</taxon>
        <taxon>Cercospora</taxon>
    </lineage>
</organism>
<evidence type="ECO:0000313" key="2">
    <source>
        <dbReference type="EMBL" id="PPJ51651.1"/>
    </source>
</evidence>
<proteinExistence type="predicted"/>
<protein>
    <recommendedName>
        <fullName evidence="1">2EXR domain-containing protein</fullName>
    </recommendedName>
</protein>
<comment type="caution">
    <text evidence="2">The sequence shown here is derived from an EMBL/GenBank/DDBJ whole genome shotgun (WGS) entry which is preliminary data.</text>
</comment>
<evidence type="ECO:0000259" key="1">
    <source>
        <dbReference type="Pfam" id="PF20150"/>
    </source>
</evidence>
<dbReference type="OrthoDB" id="5413827at2759"/>
<sequence length="234" mass="26677">MAALKKVADPSIPVEECNIFEKLPGEMRNKIWELSFTDNEQVVDLQNASPPSKSLLLTCKRANSEARGLYKDAYRAYWTTSPFQITITGGECPEASEWSAVLDDCSTYKTLLLHRRDITDLTMVLFCTEKEKAFKCVKQSIFLDSKGVCKAAIKLKSNIEAHWEGHIECGIHCPRALPSEAADTWLQEMQDKGGMEARVYTDDEFRSMDCHAKSMLLRIRLEVVLNRLDRFMQE</sequence>
<dbReference type="InterPro" id="IPR045518">
    <property type="entry name" value="2EXR"/>
</dbReference>
<keyword evidence="3" id="KW-1185">Reference proteome</keyword>
<evidence type="ECO:0000313" key="3">
    <source>
        <dbReference type="Proteomes" id="UP000237631"/>
    </source>
</evidence>
<accession>A0A2S6BW11</accession>
<dbReference type="Proteomes" id="UP000237631">
    <property type="component" value="Unassembled WGS sequence"/>
</dbReference>
<dbReference type="AlphaFoldDB" id="A0A2S6BW11"/>
<reference evidence="3" key="1">
    <citation type="journal article" date="2017" name="bioRxiv">
        <title>Conservation of a gene cluster reveals novel cercosporin biosynthetic mechanisms and extends production to the genus Colletotrichum.</title>
        <authorList>
            <person name="de Jonge R."/>
            <person name="Ebert M.K."/>
            <person name="Huitt-Roehl C.R."/>
            <person name="Pal P."/>
            <person name="Suttle J.C."/>
            <person name="Spanner R.E."/>
            <person name="Neubauer J.D."/>
            <person name="Jurick W.M.II."/>
            <person name="Stott K.A."/>
            <person name="Secor G.A."/>
            <person name="Thomma B.P.H.J."/>
            <person name="Van de Peer Y."/>
            <person name="Townsend C.A."/>
            <person name="Bolton M.D."/>
        </authorList>
    </citation>
    <scope>NUCLEOTIDE SEQUENCE [LARGE SCALE GENOMIC DNA]</scope>
    <source>
        <strain evidence="3">CBS538.71</strain>
    </source>
</reference>
<dbReference type="Pfam" id="PF20150">
    <property type="entry name" value="2EXR"/>
    <property type="match status" value="1"/>
</dbReference>
<name>A0A2S6BW11_9PEZI</name>
<gene>
    <name evidence="2" type="ORF">CBER1_08822</name>
</gene>